<evidence type="ECO:0000313" key="3">
    <source>
        <dbReference type="Proteomes" id="UP000703269"/>
    </source>
</evidence>
<protein>
    <recommendedName>
        <fullName evidence="4">F-box domain-containing protein</fullName>
    </recommendedName>
</protein>
<keyword evidence="3" id="KW-1185">Reference proteome</keyword>
<dbReference type="Gene3D" id="3.80.10.10">
    <property type="entry name" value="Ribonuclease Inhibitor"/>
    <property type="match status" value="1"/>
</dbReference>
<evidence type="ECO:0000256" key="1">
    <source>
        <dbReference type="SAM" id="MobiDB-lite"/>
    </source>
</evidence>
<feature type="compositionally biased region" description="Acidic residues" evidence="1">
    <location>
        <begin position="577"/>
        <end position="605"/>
    </location>
</feature>
<dbReference type="AlphaFoldDB" id="A0A9P3G9V5"/>
<feature type="region of interest" description="Disordered" evidence="1">
    <location>
        <begin position="557"/>
        <end position="605"/>
    </location>
</feature>
<evidence type="ECO:0008006" key="4">
    <source>
        <dbReference type="Google" id="ProtNLM"/>
    </source>
</evidence>
<comment type="caution">
    <text evidence="2">The sequence shown here is derived from an EMBL/GenBank/DDBJ whole genome shotgun (WGS) entry which is preliminary data.</text>
</comment>
<gene>
    <name evidence="2" type="ORF">PsYK624_061550</name>
</gene>
<organism evidence="2 3">
    <name type="scientific">Phanerochaete sordida</name>
    <dbReference type="NCBI Taxonomy" id="48140"/>
    <lineage>
        <taxon>Eukaryota</taxon>
        <taxon>Fungi</taxon>
        <taxon>Dikarya</taxon>
        <taxon>Basidiomycota</taxon>
        <taxon>Agaricomycotina</taxon>
        <taxon>Agaricomycetes</taxon>
        <taxon>Polyporales</taxon>
        <taxon>Phanerochaetaceae</taxon>
        <taxon>Phanerochaete</taxon>
    </lineage>
</organism>
<dbReference type="SUPFAM" id="SSF52047">
    <property type="entry name" value="RNI-like"/>
    <property type="match status" value="1"/>
</dbReference>
<dbReference type="EMBL" id="BPQB01000015">
    <property type="protein sequence ID" value="GJE90034.1"/>
    <property type="molecule type" value="Genomic_DNA"/>
</dbReference>
<dbReference type="Proteomes" id="UP000703269">
    <property type="component" value="Unassembled WGS sequence"/>
</dbReference>
<dbReference type="OrthoDB" id="3181669at2759"/>
<evidence type="ECO:0000313" key="2">
    <source>
        <dbReference type="EMBL" id="GJE90034.1"/>
    </source>
</evidence>
<reference evidence="2 3" key="1">
    <citation type="submission" date="2021-08" db="EMBL/GenBank/DDBJ databases">
        <title>Draft Genome Sequence of Phanerochaete sordida strain YK-624.</title>
        <authorList>
            <person name="Mori T."/>
            <person name="Dohra H."/>
            <person name="Suzuki T."/>
            <person name="Kawagishi H."/>
            <person name="Hirai H."/>
        </authorList>
    </citation>
    <scope>NUCLEOTIDE SEQUENCE [LARGE SCALE GENOMIC DNA]</scope>
    <source>
        <strain evidence="2 3">YK-624</strain>
    </source>
</reference>
<sequence length="605" mass="67862">MLRLNTPAQADELLGRLESEATRIQATMLAVKSRRNALVPIGRLPPELLAEVFYELVCLYDDHPRSPKQHQSPFYWLYVTSVCSAWRRVALNAPRVWSHIHFHPKAGDQERITAFFARSRSAPLMIKQRELKKQLPSMITEAIFGALHRIRSLAIVLSPQFIKYTEEGKFTFDAPRLRDLTVHTSSIPSSKTSLPTITNASWPSLRYLNCVGGSVPVVQALTRPTLTHLVVTCTHVRTQSATISWVNLLRELPSLEKLSLSEVLAAPDVPVRVIPKPSRKITLPRLRCLTLADSRQGVSCADLLNHFVIPKETAVTFHAYGSGTREGYDFVMDALATKASAEGIVGGQPLPTLGVVFDTGWNSTLAIEVFTTEVASVPVEQDGREIPDFYDETPQHQFILVWDHASEMNAQIQAFAAAYPLTGLRALGMRSLFGNVDNETWRALARLPSIEDIAIEHCDQGAEVFFAVMMQSPAALPRLKRLTFRGIQWNMRHRSKRRRKARVDSLMVRLVEMLEGRKARGLGLQLLDIAYCTHMRVQDGVREDMRRLRAVVGDIEIGDSNEGDSAGECLTCSAASSEDEDDEEDDEKEDDEDEDDNEDEDEHEE</sequence>
<name>A0A9P3G9V5_9APHY</name>
<proteinExistence type="predicted"/>
<dbReference type="InterPro" id="IPR032675">
    <property type="entry name" value="LRR_dom_sf"/>
</dbReference>
<accession>A0A9P3G9V5</accession>